<keyword evidence="3" id="KW-1185">Reference proteome</keyword>
<comment type="caution">
    <text evidence="2">The sequence shown here is derived from an EMBL/GenBank/DDBJ whole genome shotgun (WGS) entry which is preliminary data.</text>
</comment>
<protein>
    <submittedName>
        <fullName evidence="2">Uncharacterized protein</fullName>
    </submittedName>
</protein>
<gene>
    <name evidence="2" type="ORF">LNINA_LOCUS5422</name>
</gene>
<accession>A0AAV1JCQ0</accession>
<evidence type="ECO:0000256" key="1">
    <source>
        <dbReference type="SAM" id="MobiDB-lite"/>
    </source>
</evidence>
<reference evidence="2 3" key="1">
    <citation type="submission" date="2023-11" db="EMBL/GenBank/DDBJ databases">
        <authorList>
            <person name="Okamura Y."/>
        </authorList>
    </citation>
    <scope>NUCLEOTIDE SEQUENCE [LARGE SCALE GENOMIC DNA]</scope>
</reference>
<feature type="compositionally biased region" description="Basic and acidic residues" evidence="1">
    <location>
        <begin position="96"/>
        <end position="110"/>
    </location>
</feature>
<sequence length="130" mass="14466">MSKWLECRLRVLCKVTTQRDESGNNRAAARFLRSSKSKSSSLHGRAEGRKTQHYTQVHRRRGVLSLRDFTGSCLSERRIVWCQSATYRHGASGVEKAARETRVGGERGTRSDLTPSVGASAPHVALRPTT</sequence>
<evidence type="ECO:0000313" key="2">
    <source>
        <dbReference type="EMBL" id="CAK1545806.1"/>
    </source>
</evidence>
<organism evidence="2 3">
    <name type="scientific">Leptosia nina</name>
    <dbReference type="NCBI Taxonomy" id="320188"/>
    <lineage>
        <taxon>Eukaryota</taxon>
        <taxon>Metazoa</taxon>
        <taxon>Ecdysozoa</taxon>
        <taxon>Arthropoda</taxon>
        <taxon>Hexapoda</taxon>
        <taxon>Insecta</taxon>
        <taxon>Pterygota</taxon>
        <taxon>Neoptera</taxon>
        <taxon>Endopterygota</taxon>
        <taxon>Lepidoptera</taxon>
        <taxon>Glossata</taxon>
        <taxon>Ditrysia</taxon>
        <taxon>Papilionoidea</taxon>
        <taxon>Pieridae</taxon>
        <taxon>Pierinae</taxon>
        <taxon>Leptosia</taxon>
    </lineage>
</organism>
<feature type="region of interest" description="Disordered" evidence="1">
    <location>
        <begin position="24"/>
        <end position="57"/>
    </location>
</feature>
<name>A0AAV1JCQ0_9NEOP</name>
<dbReference type="AlphaFoldDB" id="A0AAV1JCQ0"/>
<evidence type="ECO:0000313" key="3">
    <source>
        <dbReference type="Proteomes" id="UP001497472"/>
    </source>
</evidence>
<proteinExistence type="predicted"/>
<feature type="region of interest" description="Disordered" evidence="1">
    <location>
        <begin position="92"/>
        <end position="130"/>
    </location>
</feature>
<dbReference type="Proteomes" id="UP001497472">
    <property type="component" value="Unassembled WGS sequence"/>
</dbReference>
<dbReference type="EMBL" id="CAVLEF010000007">
    <property type="protein sequence ID" value="CAK1545806.1"/>
    <property type="molecule type" value="Genomic_DNA"/>
</dbReference>